<dbReference type="CDD" id="cd09176">
    <property type="entry name" value="PLDc_unchar6"/>
    <property type="match status" value="1"/>
</dbReference>
<dbReference type="RefSeq" id="WP_062735902.1">
    <property type="nucleotide sequence ID" value="NZ_BJZS01000102.1"/>
</dbReference>
<dbReference type="Gene3D" id="3.30.870.10">
    <property type="entry name" value="Endonuclease Chain A"/>
    <property type="match status" value="1"/>
</dbReference>
<dbReference type="SUPFAM" id="SSF56024">
    <property type="entry name" value="Phospholipase D/nuclease"/>
    <property type="match status" value="1"/>
</dbReference>
<organism evidence="1 2">
    <name type="scientific">Kocuria turfanensis</name>
    <dbReference type="NCBI Taxonomy" id="388357"/>
    <lineage>
        <taxon>Bacteria</taxon>
        <taxon>Bacillati</taxon>
        <taxon>Actinomycetota</taxon>
        <taxon>Actinomycetes</taxon>
        <taxon>Micrococcales</taxon>
        <taxon>Micrococcaceae</taxon>
        <taxon>Kocuria</taxon>
    </lineage>
</organism>
<dbReference type="AlphaFoldDB" id="A0A512IGZ9"/>
<accession>A0A512IGZ9</accession>
<protein>
    <submittedName>
        <fullName evidence="1">Uncharacterized protein</fullName>
    </submittedName>
</protein>
<dbReference type="STRING" id="388357.GCA_001580365_02356"/>
<name>A0A512IGZ9_9MICC</name>
<sequence length="625" mass="66658">MSLGPEDRKLLTDALEPPPGMELDRAVTTTYSLDLVALLLVPLTFAAIDQRGSEESAGEPDQGVDPVALLESVRRYADRLTVLVQAGGIAVPARYRPMLTYLEGTLVQVAVPGTGGVFHPKVWVLRFRDAEGKLAHRVLVLSRNLTFDNSWDTILVLDESDDPRENLMPGRELADYLATTASWAVAPGLSAERTEELADLNASLSGVSFAAPAGFKDAAWVTRTGERSVHTRSLWEDVTGGVHAQDRATRALVISPFLDTSLADLVDRCGTVRLLSRAESLDALDALGDLAERVETFVLDPSADLDGTEDEDVEGSVGSKSAGRLAGLHAKIYLVERGHSTTLYVGSANATRGGFGRNAEFGVRLTGRKGLIDDIWSGTHGNLGLSAVCQPYDPKPPDEAAIARQQAERELERFHAALAGAGLRLDAVEEADGTYTLEASFGRPVGEPDGVTTTVRLLSLPAHERMLGEALTWSRVDASRITPLLCVRSHTSVGGGVVERSAVLVADLHGAPEDRSARVLAELLKTPEDVLRYLAFLLGDVTLSQALRFGGTTGAAAFFGAGSTGHSADVVLFEPLMRAAVHGDADALGRIDRLVGELRAVEALHLLPDGLEELVTVVREAVTTP</sequence>
<proteinExistence type="predicted"/>
<evidence type="ECO:0000313" key="1">
    <source>
        <dbReference type="EMBL" id="GEO96985.1"/>
    </source>
</evidence>
<dbReference type="Proteomes" id="UP000321103">
    <property type="component" value="Unassembled WGS sequence"/>
</dbReference>
<keyword evidence="2" id="KW-1185">Reference proteome</keyword>
<dbReference type="EMBL" id="BJZS01000102">
    <property type="protein sequence ID" value="GEO96985.1"/>
    <property type="molecule type" value="Genomic_DNA"/>
</dbReference>
<comment type="caution">
    <text evidence="1">The sequence shown here is derived from an EMBL/GenBank/DDBJ whole genome shotgun (WGS) entry which is preliminary data.</text>
</comment>
<reference evidence="1 2" key="1">
    <citation type="submission" date="2019-07" db="EMBL/GenBank/DDBJ databases">
        <title>Whole genome shotgun sequence of Kocuria turfanensis NBRC 107627.</title>
        <authorList>
            <person name="Hosoyama A."/>
            <person name="Uohara A."/>
            <person name="Ohji S."/>
            <person name="Ichikawa N."/>
        </authorList>
    </citation>
    <scope>NUCLEOTIDE SEQUENCE [LARGE SCALE GENOMIC DNA]</scope>
    <source>
        <strain evidence="1 2">NBRC 107627</strain>
    </source>
</reference>
<evidence type="ECO:0000313" key="2">
    <source>
        <dbReference type="Proteomes" id="UP000321103"/>
    </source>
</evidence>
<dbReference type="InterPro" id="IPR059166">
    <property type="entry name" value="PLD-like_cat"/>
</dbReference>
<gene>
    <name evidence="1" type="ORF">KTU01_31080</name>
</gene>